<dbReference type="RefSeq" id="XP_007514190.1">
    <property type="nucleotide sequence ID" value="XM_007514128.1"/>
</dbReference>
<sequence length="833" mass="95007">MVGEARRKRREHLPKKKKETKKSQTLSLFSPTLGLFDAAEEEGNDTNVFFTNTIENPESGVTCEVLVDAKSGMAKAGIERDEDGDFLYQGTYDENGLRSGEKCVMVGIGDSVVYGTFKNGAPNGWCVYVYPKIADVRKALLSKEDGRARENGMKNLIKECDYVVGYFRDGYVPYFDRDKKAQTGDEDVWYRNASDDRVEMTLDEEMTAILECLSWTKKTHGFEDKSTYEKLRWVTMEEIETKMKGRRKWICPFEANSCGYHKVGIDDEGRSETNFVSIYGCKEGELVAIYSSFPAEVKCFKGLARRWDLRDEIAALDDLSDEEDENFSRKDEVRGQKIDAEKRGRGGRFLLCGMTYDGRYRATCTTYGTDAAVHVKEEYNCERVPLYHWKMIGSDYCLCLRALRDIKANERISVGPDYTGGWRLNPYSEAGYYHHLMNTPEKIVFESTKPTKRRGGEVTKKARKAKNDDNEEENISNVKIKRHGPWLCAYIDNVEQGLLYDSNWRESDEDEDGEGKNNATKIARIDRSVVGFEYIRAMATIAIAFGCASDHSWLVPILCPKRYKEMCDPLFNGFLEKVRILNLGFGTGALSGFLCSKLNSEYEQRIDLESVEYSKPMCDVILRNSKTLEFPRFPNETIHECSAERYLEEELERLSSKGYHRLNKQGFSCVFLDCYDGQGLIPKRCLEKSFIQNIYDCLEKTRGGILVCNCWSGNLKALAEFRETLSSVFNYASSESTDENWVESVQIFKEPSGQTNNCVVVASRRVLTRESEISRKEGEEENILEFLRLKFPFGGIPFGLSSGKSLFDASRDLSVSHLGKLEEFTFSFSGVEY</sequence>
<organism evidence="2 3">
    <name type="scientific">Bathycoccus prasinos</name>
    <dbReference type="NCBI Taxonomy" id="41875"/>
    <lineage>
        <taxon>Eukaryota</taxon>
        <taxon>Viridiplantae</taxon>
        <taxon>Chlorophyta</taxon>
        <taxon>Mamiellophyceae</taxon>
        <taxon>Mamiellales</taxon>
        <taxon>Bathycoccaceae</taxon>
        <taxon>Bathycoccus</taxon>
    </lineage>
</organism>
<dbReference type="eggNOG" id="ENOG502QS0J">
    <property type="taxonomic scope" value="Eukaryota"/>
</dbReference>
<evidence type="ECO:0000256" key="1">
    <source>
        <dbReference type="SAM" id="MobiDB-lite"/>
    </source>
</evidence>
<name>K8ECA2_9CHLO</name>
<keyword evidence="3" id="KW-1185">Reference proteome</keyword>
<dbReference type="SUPFAM" id="SSF53335">
    <property type="entry name" value="S-adenosyl-L-methionine-dependent methyltransferases"/>
    <property type="match status" value="1"/>
</dbReference>
<feature type="compositionally biased region" description="Basic residues" evidence="1">
    <location>
        <begin position="1"/>
        <end position="20"/>
    </location>
</feature>
<dbReference type="GeneID" id="19016688"/>
<dbReference type="EMBL" id="FO082276">
    <property type="protein sequence ID" value="CCO15627.1"/>
    <property type="molecule type" value="Genomic_DNA"/>
</dbReference>
<evidence type="ECO:0000313" key="2">
    <source>
        <dbReference type="EMBL" id="CCO15627.1"/>
    </source>
</evidence>
<dbReference type="OrthoDB" id="411785at2759"/>
<feature type="region of interest" description="Disordered" evidence="1">
    <location>
        <begin position="1"/>
        <end position="22"/>
    </location>
</feature>
<proteinExistence type="predicted"/>
<dbReference type="STRING" id="41875.K8ECA2"/>
<dbReference type="KEGG" id="bpg:Bathy03g01500"/>
<accession>K8ECA2</accession>
<gene>
    <name evidence="2" type="ORF">Bathy03g01500</name>
</gene>
<dbReference type="AlphaFoldDB" id="K8ECA2"/>
<feature type="region of interest" description="Disordered" evidence="1">
    <location>
        <begin position="449"/>
        <end position="470"/>
    </location>
</feature>
<dbReference type="Gene3D" id="3.40.50.150">
    <property type="entry name" value="Vaccinia Virus protein VP39"/>
    <property type="match status" value="1"/>
</dbReference>
<feature type="compositionally biased region" description="Basic and acidic residues" evidence="1">
    <location>
        <begin position="454"/>
        <end position="468"/>
    </location>
</feature>
<dbReference type="Proteomes" id="UP000198341">
    <property type="component" value="Chromosome 3"/>
</dbReference>
<protein>
    <submittedName>
        <fullName evidence="2">Uncharacterized protein</fullName>
    </submittedName>
</protein>
<reference evidence="2 3" key="1">
    <citation type="submission" date="2011-10" db="EMBL/GenBank/DDBJ databases">
        <authorList>
            <person name="Genoscope - CEA"/>
        </authorList>
    </citation>
    <scope>NUCLEOTIDE SEQUENCE [LARGE SCALE GENOMIC DNA]</scope>
    <source>
        <strain evidence="2 3">RCC 1105</strain>
    </source>
</reference>
<dbReference type="InterPro" id="IPR029063">
    <property type="entry name" value="SAM-dependent_MTases_sf"/>
</dbReference>
<evidence type="ECO:0000313" key="3">
    <source>
        <dbReference type="Proteomes" id="UP000198341"/>
    </source>
</evidence>